<dbReference type="EMBL" id="CP060637">
    <property type="protein sequence ID" value="QNM15610.1"/>
    <property type="molecule type" value="Genomic_DNA"/>
</dbReference>
<dbReference type="RefSeq" id="WP_101475078.1">
    <property type="nucleotide sequence ID" value="NZ_CP060637.1"/>
</dbReference>
<accession>A0A7G9GXS8</accession>
<dbReference type="Gene3D" id="3.90.1720.10">
    <property type="entry name" value="endopeptidase domain like (from Nostoc punctiforme)"/>
    <property type="match status" value="1"/>
</dbReference>
<dbReference type="Proteomes" id="UP000515913">
    <property type="component" value="Chromosome"/>
</dbReference>
<dbReference type="InterPro" id="IPR038765">
    <property type="entry name" value="Papain-like_cys_pep_sf"/>
</dbReference>
<reference evidence="1 2" key="1">
    <citation type="submission" date="2020-08" db="EMBL/GenBank/DDBJ databases">
        <authorList>
            <person name="Liu C."/>
            <person name="Sun Q."/>
        </authorList>
    </citation>
    <scope>NUCLEOTIDE SEQUENCE [LARGE SCALE GENOMIC DNA]</scope>
    <source>
        <strain evidence="1 2">NSJ-57</strain>
    </source>
</reference>
<evidence type="ECO:0000313" key="1">
    <source>
        <dbReference type="EMBL" id="QNM15610.1"/>
    </source>
</evidence>
<evidence type="ECO:0000313" key="2">
    <source>
        <dbReference type="Proteomes" id="UP000515913"/>
    </source>
</evidence>
<sequence>MLKRLLQIMVLLLALLGSLRLYYRKQIGSVIDEYKGVPVYFNSVPFYRGIENTAPDGYEFGKKYENFEFIKRYYYNNYKHKIVETNIDHLYDLGLKNGEFNKKNGLYQYSKVSNIQPKIGDIVLCKNMFGIYGGIVTEVGKNSVQIIRQNFWKNTRETIQIEFKNDNWIMEDKVIGRLSL</sequence>
<gene>
    <name evidence="1" type="ORF">H9Q81_01860</name>
</gene>
<proteinExistence type="predicted"/>
<dbReference type="AlphaFoldDB" id="A0A7G9GXS8"/>
<dbReference type="KEGG" id="fho:H9Q81_01860"/>
<name>A0A7G9GXS8_9FUSO</name>
<dbReference type="SUPFAM" id="SSF54001">
    <property type="entry name" value="Cysteine proteinases"/>
    <property type="match status" value="1"/>
</dbReference>
<protein>
    <submittedName>
        <fullName evidence="1">CHAP domain-containing protein</fullName>
    </submittedName>
</protein>
<keyword evidence="2" id="KW-1185">Reference proteome</keyword>
<organism evidence="1 2">
    <name type="scientific">Fusobacterium hominis</name>
    <dbReference type="NCBI Taxonomy" id="2764326"/>
    <lineage>
        <taxon>Bacteria</taxon>
        <taxon>Fusobacteriati</taxon>
        <taxon>Fusobacteriota</taxon>
        <taxon>Fusobacteriia</taxon>
        <taxon>Fusobacteriales</taxon>
        <taxon>Fusobacteriaceae</taxon>
        <taxon>Fusobacterium</taxon>
    </lineage>
</organism>